<gene>
    <name evidence="4" type="ORF">BEL07_20635</name>
</gene>
<dbReference type="GO" id="GO:0097351">
    <property type="term" value="F:toxin sequestering activity"/>
    <property type="evidence" value="ECO:0007669"/>
    <property type="project" value="TreeGrafter"/>
</dbReference>
<feature type="region of interest" description="Disordered" evidence="3">
    <location>
        <begin position="61"/>
        <end position="89"/>
    </location>
</feature>
<dbReference type="InterPro" id="IPR036165">
    <property type="entry name" value="YefM-like_sf"/>
</dbReference>
<sequence>MCYMKSYGVRELRQNASMVLREVAAGETIEITSNGHPVAQMIPAAYDPWTALIASREVTPARTGPASILSRPPRHYSPAPAPADQQELR</sequence>
<dbReference type="PANTHER" id="PTHR35377:SF5">
    <property type="entry name" value="ANTITOXIN VAPB46"/>
    <property type="match status" value="1"/>
</dbReference>
<evidence type="ECO:0000256" key="1">
    <source>
        <dbReference type="ARBA" id="ARBA00009981"/>
    </source>
</evidence>
<dbReference type="Proteomes" id="UP000178953">
    <property type="component" value="Unassembled WGS sequence"/>
</dbReference>
<reference evidence="4 5" key="1">
    <citation type="submission" date="2016-09" db="EMBL/GenBank/DDBJ databases">
        <title>genome sequence of Mycobacterium sp. 739 SCH.</title>
        <authorList>
            <person name="Greninger A.L."/>
            <person name="Qin X."/>
            <person name="Jerome K."/>
            <person name="Vora S."/>
            <person name="Quinn K."/>
        </authorList>
    </citation>
    <scope>NUCLEOTIDE SEQUENCE [LARGE SCALE GENOMIC DNA]</scope>
    <source>
        <strain evidence="4 5">SCH</strain>
    </source>
</reference>
<evidence type="ECO:0000313" key="4">
    <source>
        <dbReference type="EMBL" id="OFJ51868.1"/>
    </source>
</evidence>
<dbReference type="Pfam" id="PF02604">
    <property type="entry name" value="PhdYeFM_antitox"/>
    <property type="match status" value="1"/>
</dbReference>
<dbReference type="Gene3D" id="3.40.1620.10">
    <property type="entry name" value="YefM-like domain"/>
    <property type="match status" value="1"/>
</dbReference>
<accession>A0A1E8PZY3</accession>
<proteinExistence type="inferred from homology"/>
<comment type="caution">
    <text evidence="4">The sequence shown here is derived from an EMBL/GenBank/DDBJ whole genome shotgun (WGS) entry which is preliminary data.</text>
</comment>
<protein>
    <recommendedName>
        <fullName evidence="2">Antitoxin</fullName>
    </recommendedName>
</protein>
<dbReference type="AlphaFoldDB" id="A0A1E8PZY3"/>
<dbReference type="InterPro" id="IPR051416">
    <property type="entry name" value="phD-YefM_TA_antitoxins"/>
</dbReference>
<dbReference type="EMBL" id="MCHX01000054">
    <property type="protein sequence ID" value="OFJ51868.1"/>
    <property type="molecule type" value="Genomic_DNA"/>
</dbReference>
<dbReference type="InterPro" id="IPR006442">
    <property type="entry name" value="Antitoxin_Phd/YefM"/>
</dbReference>
<dbReference type="SUPFAM" id="SSF143120">
    <property type="entry name" value="YefM-like"/>
    <property type="match status" value="1"/>
</dbReference>
<evidence type="ECO:0000313" key="5">
    <source>
        <dbReference type="Proteomes" id="UP000178953"/>
    </source>
</evidence>
<organism evidence="4 5">
    <name type="scientific">Mycolicibacterium grossiae</name>
    <dbReference type="NCBI Taxonomy" id="1552759"/>
    <lineage>
        <taxon>Bacteria</taxon>
        <taxon>Bacillati</taxon>
        <taxon>Actinomycetota</taxon>
        <taxon>Actinomycetes</taxon>
        <taxon>Mycobacteriales</taxon>
        <taxon>Mycobacteriaceae</taxon>
        <taxon>Mycolicibacterium</taxon>
    </lineage>
</organism>
<evidence type="ECO:0000256" key="2">
    <source>
        <dbReference type="RuleBase" id="RU362080"/>
    </source>
</evidence>
<comment type="function">
    <text evidence="2">Antitoxin component of a type II toxin-antitoxin (TA) system.</text>
</comment>
<name>A0A1E8PZY3_9MYCO</name>
<dbReference type="NCBIfam" id="TIGR01552">
    <property type="entry name" value="phd_fam"/>
    <property type="match status" value="1"/>
</dbReference>
<evidence type="ECO:0000256" key="3">
    <source>
        <dbReference type="SAM" id="MobiDB-lite"/>
    </source>
</evidence>
<dbReference type="PANTHER" id="PTHR35377">
    <property type="entry name" value="ANTITOXIN VAPB49-RELATED-RELATED"/>
    <property type="match status" value="1"/>
</dbReference>
<keyword evidence="5" id="KW-1185">Reference proteome</keyword>
<comment type="similarity">
    <text evidence="1 2">Belongs to the phD/YefM antitoxin family.</text>
</comment>